<dbReference type="eggNOG" id="ENOG502R0Y2">
    <property type="taxonomic scope" value="Eukaryota"/>
</dbReference>
<feature type="compositionally biased region" description="Low complexity" evidence="1">
    <location>
        <begin position="813"/>
        <end position="823"/>
    </location>
</feature>
<accession>A0A0W0FWF5</accession>
<sequence>MSTLLLESFLVPPSFIPSSPRPTTPTLNPPPSRPPSAPLPPVPGPSRISESDALLFLGSTRNSKYSGAGRPDSIASVASAKSNGVHYAHSPNYPKNRRDSDSHSNRSGFSRVSGRSSTDGRPLWETSSVIRESRIEDGDDVSIFDPADAYGGTMDSDSGDEQLTKMRMTISPMPPDYDHDNRISPPLSAQFPIPPPLSKDHISLANKRLSLSSSISSSSLSKRPQFIRKDSVPQHQTIHSVESIDSISSISMHDLPPDDSAGSSDEFDVPTTTKFPAPPRIDYPPAVRRTQQLAPISSFPQTLQPHSSSLLQTPRSPNIPTTPMISETPPTPQSPEYDTSIQSASIATTVQRPRGRFSSTAATPSSFEPPLSSSSPSHASTPSSSSQDASQPVEFPSEPVASPTAEELDSDPLRLHRELRSRRSRSASHKRRLQDTDSGSGSASPALGSGESTPALPTSASGSSTPSVFEPSESVFGFDDKNIPEQGIESLTLNGLADSRTRGNWMSGSSEAAPPSSFRASASMVEDGRGSPDIQDLLEKTPRPRRKSSASRLSSSASMSSLGTSAKRSRSASRSRKRKSTGSSVDARRRASEGIPGVSGSKKGYRESFIKREQERDERLARLERELEGMGSDEESDDGRVTSGYGFGYDVRSISGSEGEDGLLPGEDGSASDSSLDIHTPLPEDEDAPSPLTSKLSGMLSRKASFASLSNGRPSSSASAPSRSKSYGNLRSSSEFSTNTPSQRSSRLSSNSSYSQHPLSRSYSSNTLLEADERNDSEDEYVNDTFHGYPAANRSMPPSSWQGSVLKGRKAGTSRTSTGSNSSLAISIPDSRSGIITPTANGFKTITRSISEASLSSNRSIPYPAPEEILKTPSSSSSMSSVSIAMPTTPRDEEADTATPLASLTRIDPNKILPPLPNPRTGSIRRPVAPGLAARFASPKTAPTSRSRSNSVGTSESPATNTSNIPTMPSTTPSHLPPRQLQLPRYTAATAGGQARTATRSTPTTPVATSRPTPRTGTGMVYRSSSGGARTSMMKMPSSTILRTSASEGRI</sequence>
<gene>
    <name evidence="2" type="ORF">WG66_6917</name>
</gene>
<dbReference type="Proteomes" id="UP000054988">
    <property type="component" value="Unassembled WGS sequence"/>
</dbReference>
<feature type="compositionally biased region" description="Low complexity" evidence="1">
    <location>
        <begin position="105"/>
        <end position="117"/>
    </location>
</feature>
<feature type="compositionally biased region" description="Low complexity" evidence="1">
    <location>
        <begin position="874"/>
        <end position="883"/>
    </location>
</feature>
<feature type="region of interest" description="Disordered" evidence="1">
    <location>
        <begin position="854"/>
        <end position="1051"/>
    </location>
</feature>
<feature type="compositionally biased region" description="Low complexity" evidence="1">
    <location>
        <begin position="742"/>
        <end position="756"/>
    </location>
</feature>
<feature type="compositionally biased region" description="Low complexity" evidence="1">
    <location>
        <begin position="238"/>
        <end position="251"/>
    </location>
</feature>
<reference evidence="2 3" key="1">
    <citation type="submission" date="2015-12" db="EMBL/GenBank/DDBJ databases">
        <title>Draft genome sequence of Moniliophthora roreri, the causal agent of frosty pod rot of cacao.</title>
        <authorList>
            <person name="Aime M.C."/>
            <person name="Diaz-Valderrama J.R."/>
            <person name="Kijpornyongpan T."/>
            <person name="Phillips-Mora W."/>
        </authorList>
    </citation>
    <scope>NUCLEOTIDE SEQUENCE [LARGE SCALE GENOMIC DNA]</scope>
    <source>
        <strain evidence="2 3">MCA 2952</strain>
    </source>
</reference>
<feature type="compositionally biased region" description="Basic residues" evidence="1">
    <location>
        <begin position="567"/>
        <end position="580"/>
    </location>
</feature>
<comment type="caution">
    <text evidence="2">The sequence shown here is derived from an EMBL/GenBank/DDBJ whole genome shotgun (WGS) entry which is preliminary data.</text>
</comment>
<feature type="compositionally biased region" description="Acidic residues" evidence="1">
    <location>
        <begin position="773"/>
        <end position="782"/>
    </location>
</feature>
<evidence type="ECO:0000313" key="2">
    <source>
        <dbReference type="EMBL" id="KTB40534.1"/>
    </source>
</evidence>
<feature type="compositionally biased region" description="Polar residues" evidence="1">
    <location>
        <begin position="941"/>
        <end position="974"/>
    </location>
</feature>
<dbReference type="EMBL" id="LATX01001573">
    <property type="protein sequence ID" value="KTB40534.1"/>
    <property type="molecule type" value="Genomic_DNA"/>
</dbReference>
<organism evidence="2 3">
    <name type="scientific">Moniliophthora roreri</name>
    <name type="common">Frosty pod rot fungus</name>
    <name type="synonym">Monilia roreri</name>
    <dbReference type="NCBI Taxonomy" id="221103"/>
    <lineage>
        <taxon>Eukaryota</taxon>
        <taxon>Fungi</taxon>
        <taxon>Dikarya</taxon>
        <taxon>Basidiomycota</taxon>
        <taxon>Agaricomycotina</taxon>
        <taxon>Agaricomycetes</taxon>
        <taxon>Agaricomycetidae</taxon>
        <taxon>Agaricales</taxon>
        <taxon>Marasmiineae</taxon>
        <taxon>Marasmiaceae</taxon>
        <taxon>Moniliophthora</taxon>
    </lineage>
</organism>
<proteinExistence type="predicted"/>
<feature type="compositionally biased region" description="Basic residues" evidence="1">
    <location>
        <begin position="419"/>
        <end position="432"/>
    </location>
</feature>
<evidence type="ECO:0000313" key="3">
    <source>
        <dbReference type="Proteomes" id="UP000054988"/>
    </source>
</evidence>
<feature type="compositionally biased region" description="Polar residues" evidence="1">
    <location>
        <begin position="334"/>
        <end position="363"/>
    </location>
</feature>
<feature type="compositionally biased region" description="Low complexity" evidence="1">
    <location>
        <begin position="364"/>
        <end position="386"/>
    </location>
</feature>
<feature type="compositionally biased region" description="Polar residues" evidence="1">
    <location>
        <begin position="1037"/>
        <end position="1051"/>
    </location>
</feature>
<feature type="region of interest" description="Disordered" evidence="1">
    <location>
        <begin position="12"/>
        <end position="200"/>
    </location>
</feature>
<feature type="compositionally biased region" description="Low complexity" evidence="1">
    <location>
        <begin position="550"/>
        <end position="566"/>
    </location>
</feature>
<feature type="compositionally biased region" description="Basic and acidic residues" evidence="1">
    <location>
        <begin position="604"/>
        <end position="628"/>
    </location>
</feature>
<feature type="compositionally biased region" description="Polar residues" evidence="1">
    <location>
        <begin position="727"/>
        <end position="741"/>
    </location>
</feature>
<feature type="region of interest" description="Disordered" evidence="1">
    <location>
        <begin position="213"/>
        <end position="839"/>
    </location>
</feature>
<protein>
    <submittedName>
        <fullName evidence="2">Uncharacterized protein</fullName>
    </submittedName>
</protein>
<feature type="compositionally biased region" description="Polar residues" evidence="1">
    <location>
        <begin position="455"/>
        <end position="467"/>
    </location>
</feature>
<feature type="compositionally biased region" description="Polar residues" evidence="1">
    <location>
        <begin position="289"/>
        <end position="325"/>
    </location>
</feature>
<feature type="compositionally biased region" description="Low complexity" evidence="1">
    <location>
        <begin position="509"/>
        <end position="523"/>
    </location>
</feature>
<feature type="compositionally biased region" description="Low complexity" evidence="1">
    <location>
        <begin position="438"/>
        <end position="452"/>
    </location>
</feature>
<feature type="compositionally biased region" description="Low complexity" evidence="1">
    <location>
        <begin position="707"/>
        <end position="726"/>
    </location>
</feature>
<evidence type="ECO:0000256" key="1">
    <source>
        <dbReference type="SAM" id="MobiDB-lite"/>
    </source>
</evidence>
<feature type="compositionally biased region" description="Pro residues" evidence="1">
    <location>
        <begin position="19"/>
        <end position="44"/>
    </location>
</feature>
<feature type="compositionally biased region" description="Polar residues" evidence="1">
    <location>
        <begin position="757"/>
        <end position="768"/>
    </location>
</feature>
<dbReference type="AlphaFoldDB" id="A0A0W0FWF5"/>
<feature type="compositionally biased region" description="Low complexity" evidence="1">
    <location>
        <begin position="987"/>
        <end position="1016"/>
    </location>
</feature>
<name>A0A0W0FWF5_MONRR</name>